<accession>A0A8J2YKC7</accession>
<feature type="domain" description="Immune inhibitor A-like metallopeptidase VEG" evidence="13">
    <location>
        <begin position="652"/>
        <end position="816"/>
    </location>
</feature>
<dbReference type="Gene3D" id="3.40.390.10">
    <property type="entry name" value="Collagenase (Catalytic Domain)"/>
    <property type="match status" value="1"/>
</dbReference>
<dbReference type="PANTHER" id="PTHR13062">
    <property type="entry name" value="COLLAGENASE"/>
    <property type="match status" value="1"/>
</dbReference>
<dbReference type="Pfam" id="PF05547">
    <property type="entry name" value="Peptidase_M6"/>
    <property type="match status" value="1"/>
</dbReference>
<dbReference type="InterPro" id="IPR008757">
    <property type="entry name" value="Peptidase_M6-like_domain"/>
</dbReference>
<evidence type="ECO:0000256" key="7">
    <source>
        <dbReference type="ARBA" id="ARBA00022801"/>
    </source>
</evidence>
<feature type="chain" id="PRO_5035178415" evidence="11">
    <location>
        <begin position="29"/>
        <end position="821"/>
    </location>
</feature>
<dbReference type="PANTHER" id="PTHR13062:SF12">
    <property type="entry name" value="ALPHA-2-MACROGLOBULIN DOMAIN-CONTAINING PROTEIN"/>
    <property type="match status" value="1"/>
</dbReference>
<dbReference type="NCBIfam" id="TIGR03296">
    <property type="entry name" value="M6dom_TIGR03296"/>
    <property type="match status" value="1"/>
</dbReference>
<dbReference type="GO" id="GO:0006508">
    <property type="term" value="P:proteolysis"/>
    <property type="evidence" value="ECO:0007669"/>
    <property type="project" value="UniProtKB-KW"/>
</dbReference>
<dbReference type="InterPro" id="IPR048665">
    <property type="entry name" value="InhA-like_VEG"/>
</dbReference>
<keyword evidence="7" id="KW-0378">Hydrolase</keyword>
<evidence type="ECO:0000259" key="13">
    <source>
        <dbReference type="Pfam" id="PF20774"/>
    </source>
</evidence>
<keyword evidence="9" id="KW-0482">Metalloprotease</keyword>
<keyword evidence="3" id="KW-0964">Secreted</keyword>
<feature type="signal peptide" evidence="11">
    <location>
        <begin position="1"/>
        <end position="28"/>
    </location>
</feature>
<keyword evidence="5" id="KW-0479">Metal-binding</keyword>
<evidence type="ECO:0000256" key="9">
    <source>
        <dbReference type="ARBA" id="ARBA00023049"/>
    </source>
</evidence>
<feature type="domain" description="Peptidase M6-like" evidence="12">
    <location>
        <begin position="158"/>
        <end position="443"/>
    </location>
</feature>
<dbReference type="PIRSF" id="PIRSF007519">
    <property type="entry name" value="Protease_InhA"/>
    <property type="match status" value="1"/>
</dbReference>
<dbReference type="GO" id="GO:0046872">
    <property type="term" value="F:metal ion binding"/>
    <property type="evidence" value="ECO:0007669"/>
    <property type="project" value="UniProtKB-KW"/>
</dbReference>
<reference evidence="14" key="1">
    <citation type="journal article" date="2014" name="Int. J. Syst. Evol. Microbiol.">
        <title>Complete genome sequence of Corynebacterium casei LMG S-19264T (=DSM 44701T), isolated from a smear-ripened cheese.</title>
        <authorList>
            <consortium name="US DOE Joint Genome Institute (JGI-PGF)"/>
            <person name="Walter F."/>
            <person name="Albersmeier A."/>
            <person name="Kalinowski J."/>
            <person name="Ruckert C."/>
        </authorList>
    </citation>
    <scope>NUCLEOTIDE SEQUENCE</scope>
    <source>
        <strain evidence="14">CGMCC 1.15371</strain>
    </source>
</reference>
<keyword evidence="8" id="KW-0862">Zinc</keyword>
<evidence type="ECO:0000256" key="10">
    <source>
        <dbReference type="SAM" id="MobiDB-lite"/>
    </source>
</evidence>
<dbReference type="SUPFAM" id="SSF55486">
    <property type="entry name" value="Metalloproteases ('zincins'), catalytic domain"/>
    <property type="match status" value="1"/>
</dbReference>
<dbReference type="GO" id="GO:0005576">
    <property type="term" value="C:extracellular region"/>
    <property type="evidence" value="ECO:0007669"/>
    <property type="project" value="UniProtKB-SubCell"/>
</dbReference>
<gene>
    <name evidence="14" type="ORF">GCM10011391_31940</name>
</gene>
<proteinExistence type="predicted"/>
<keyword evidence="15" id="KW-1185">Reference proteome</keyword>
<feature type="region of interest" description="Disordered" evidence="10">
    <location>
        <begin position="130"/>
        <end position="152"/>
    </location>
</feature>
<dbReference type="Pfam" id="PF20774">
    <property type="entry name" value="InhA-like_VEG"/>
    <property type="match status" value="1"/>
</dbReference>
<keyword evidence="6 11" id="KW-0732">Signal</keyword>
<evidence type="ECO:0000259" key="12">
    <source>
        <dbReference type="Pfam" id="PF05547"/>
    </source>
</evidence>
<evidence type="ECO:0000256" key="3">
    <source>
        <dbReference type="ARBA" id="ARBA00022525"/>
    </source>
</evidence>
<evidence type="ECO:0000313" key="14">
    <source>
        <dbReference type="EMBL" id="GGE50778.1"/>
    </source>
</evidence>
<dbReference type="AlphaFoldDB" id="A0A8J2YKC7"/>
<protein>
    <submittedName>
        <fullName evidence="14">Protease</fullName>
    </submittedName>
</protein>
<dbReference type="GO" id="GO:0008237">
    <property type="term" value="F:metallopeptidase activity"/>
    <property type="evidence" value="ECO:0007669"/>
    <property type="project" value="UniProtKB-KW"/>
</dbReference>
<dbReference type="RefSeq" id="WP_229672684.1">
    <property type="nucleotide sequence ID" value="NZ_BMIR01000018.1"/>
</dbReference>
<reference evidence="14" key="2">
    <citation type="submission" date="2020-09" db="EMBL/GenBank/DDBJ databases">
        <authorList>
            <person name="Sun Q."/>
            <person name="Zhou Y."/>
        </authorList>
    </citation>
    <scope>NUCLEOTIDE SEQUENCE</scope>
    <source>
        <strain evidence="14">CGMCC 1.15371</strain>
    </source>
</reference>
<evidence type="ECO:0000256" key="4">
    <source>
        <dbReference type="ARBA" id="ARBA00022670"/>
    </source>
</evidence>
<comment type="subcellular location">
    <subcellularLocation>
        <location evidence="2">Secreted</location>
    </subcellularLocation>
</comment>
<evidence type="ECO:0000256" key="1">
    <source>
        <dbReference type="ARBA" id="ARBA00001947"/>
    </source>
</evidence>
<dbReference type="Pfam" id="PF20773">
    <property type="entry name" value="InhA-like_MAM"/>
    <property type="match status" value="1"/>
</dbReference>
<dbReference type="Proteomes" id="UP000628775">
    <property type="component" value="Unassembled WGS sequence"/>
</dbReference>
<evidence type="ECO:0000256" key="2">
    <source>
        <dbReference type="ARBA" id="ARBA00004613"/>
    </source>
</evidence>
<comment type="caution">
    <text evidence="14">The sequence shown here is derived from an EMBL/GenBank/DDBJ whole genome shotgun (WGS) entry which is preliminary data.</text>
</comment>
<sequence>MRDWRKKFTVPLVSASLLFAMGTSAAFAKDNGATSDSFSTSEGTAPYLAQLESGGPFDVGMVNDDLLLKALIKQGVVKKSASTESQKKALTNYVKKRAAAAAKLGQSSPTAAKKARQKLQKQAGIKVKPGHFKDKNKFNHKPHGPGHYNGKVSSIKTEKWTGAVRKDKLLVLLIDFPDYASNDLPKKDGNDGGIVLNLPDYPKEHYQDMIFGDKGYDGPNGQNLISVKQFYEQQSGGSYTIDGDVYGWYHAKHPASYYGGHDDAAGNDKDPRALVNEALEQAAADGVELSQYDQEDQWDLDGDGNLREPDGIIDHLVVVHSGIGEESGGGSLGGDAIWSHSWDLGGAVPISGSHTNVPYWDGQMAGYKYTIQPEDGAAGVFAHEFGHNLGLPDEYDIDYSTPYDEPVGYWSIMSAGSWGGKIAGTEPTGFSAYDKEFLQNEMPDLNWFKNVTVDTDDLRRKGTSVKLDEASVKGTNADAVRVNLPDKKTVVNSPFSGQKEFFSGQGNNLDHAMTATVDLSQVKSSAALSFKTWYDIEQDWDYASVQVKKGDDWVSVPGNITTSANPNGQNPGNGITGSSNGWKDAQFDLSDFIGKKITLKFNYWSDGYVAHPGFYADNITITGDGQTLLSDNADTDSSAFTLDGFTKDEGFNTTENYYLLEWRNWDAADKALAHISRGHSLMTYDPGLVVWYVDNKYDNNVQADHPGNGFLSVVDAHQKIAKWSDGTVAADRYQVQDAAFSKNKTDAMFLNYMDLNGTYLKERAQRPVSVFFDKHDYSETGPILDNGLQTYLGVKLPKNGVKINVIGQSRDMTVGAIHISK</sequence>
<comment type="cofactor">
    <cofactor evidence="1">
        <name>Zn(2+)</name>
        <dbReference type="ChEBI" id="CHEBI:29105"/>
    </cofactor>
</comment>
<evidence type="ECO:0000256" key="11">
    <source>
        <dbReference type="SAM" id="SignalP"/>
    </source>
</evidence>
<name>A0A8J2YKC7_9BACL</name>
<dbReference type="EMBL" id="BMIR01000018">
    <property type="protein sequence ID" value="GGE50778.1"/>
    <property type="molecule type" value="Genomic_DNA"/>
</dbReference>
<evidence type="ECO:0000256" key="8">
    <source>
        <dbReference type="ARBA" id="ARBA00022833"/>
    </source>
</evidence>
<evidence type="ECO:0000256" key="6">
    <source>
        <dbReference type="ARBA" id="ARBA00022729"/>
    </source>
</evidence>
<dbReference type="InterPro" id="IPR024079">
    <property type="entry name" value="MetalloPept_cat_dom_sf"/>
</dbReference>
<evidence type="ECO:0000313" key="15">
    <source>
        <dbReference type="Proteomes" id="UP000628775"/>
    </source>
</evidence>
<dbReference type="InterPro" id="IPR012300">
    <property type="entry name" value="Pept_M6_InhA"/>
</dbReference>
<organism evidence="14 15">
    <name type="scientific">Pullulanibacillus camelliae</name>
    <dbReference type="NCBI Taxonomy" id="1707096"/>
    <lineage>
        <taxon>Bacteria</taxon>
        <taxon>Bacillati</taxon>
        <taxon>Bacillota</taxon>
        <taxon>Bacilli</taxon>
        <taxon>Bacillales</taxon>
        <taxon>Sporolactobacillaceae</taxon>
        <taxon>Pullulanibacillus</taxon>
    </lineage>
</organism>
<keyword evidence="4 14" id="KW-0645">Protease</keyword>
<evidence type="ECO:0000256" key="5">
    <source>
        <dbReference type="ARBA" id="ARBA00022723"/>
    </source>
</evidence>